<dbReference type="PANTHER" id="PTHR33908:SF11">
    <property type="entry name" value="MEMBRANE PROTEIN"/>
    <property type="match status" value="1"/>
</dbReference>
<dbReference type="PANTHER" id="PTHR33908">
    <property type="entry name" value="MANNOSYLTRANSFERASE YKCB-RELATED"/>
    <property type="match status" value="1"/>
</dbReference>
<protein>
    <submittedName>
        <fullName evidence="10">Glycosyltransferase family 39 protein</fullName>
    </submittedName>
</protein>
<keyword evidence="5 8" id="KW-0812">Transmembrane</keyword>
<keyword evidence="3" id="KW-0328">Glycosyltransferase</keyword>
<reference evidence="10 11" key="1">
    <citation type="submission" date="2019-01" db="EMBL/GenBank/DDBJ databases">
        <title>Insights into ecological role of a new deltaproteobacterial order Candidatus Sinidesulfobacterales (Sva0485) by metagenomics and metatranscriptomics.</title>
        <authorList>
            <person name="Tan S."/>
            <person name="Liu J."/>
            <person name="Fang Y."/>
            <person name="Hedlund B."/>
            <person name="Lian Z.-H."/>
            <person name="Huang L.-Y."/>
            <person name="Li J.-T."/>
            <person name="Huang L.-N."/>
            <person name="Li W.-J."/>
            <person name="Jiang H.-C."/>
            <person name="Dong H.-L."/>
            <person name="Shu W.-S."/>
        </authorList>
    </citation>
    <scope>NUCLEOTIDE SEQUENCE [LARGE SCALE GENOMIC DNA]</scope>
    <source>
        <strain evidence="10">AP4</strain>
    </source>
</reference>
<keyword evidence="2" id="KW-1003">Cell membrane</keyword>
<evidence type="ECO:0000313" key="11">
    <source>
        <dbReference type="Proteomes" id="UP000322454"/>
    </source>
</evidence>
<comment type="caution">
    <text evidence="10">The sequence shown here is derived from an EMBL/GenBank/DDBJ whole genome shotgun (WGS) entry which is preliminary data.</text>
</comment>
<accession>A0A520X8R8</accession>
<evidence type="ECO:0000256" key="4">
    <source>
        <dbReference type="ARBA" id="ARBA00022679"/>
    </source>
</evidence>
<feature type="transmembrane region" description="Helical" evidence="8">
    <location>
        <begin position="185"/>
        <end position="218"/>
    </location>
</feature>
<dbReference type="AlphaFoldDB" id="A0A520X8R8"/>
<evidence type="ECO:0000313" key="10">
    <source>
        <dbReference type="EMBL" id="RZV37538.1"/>
    </source>
</evidence>
<feature type="transmembrane region" description="Helical" evidence="8">
    <location>
        <begin position="109"/>
        <end position="128"/>
    </location>
</feature>
<evidence type="ECO:0000259" key="9">
    <source>
        <dbReference type="Pfam" id="PF13231"/>
    </source>
</evidence>
<dbReference type="EMBL" id="SHMQ01000035">
    <property type="protein sequence ID" value="RZV37538.1"/>
    <property type="molecule type" value="Genomic_DNA"/>
</dbReference>
<evidence type="ECO:0000256" key="3">
    <source>
        <dbReference type="ARBA" id="ARBA00022676"/>
    </source>
</evidence>
<keyword evidence="6 8" id="KW-1133">Transmembrane helix</keyword>
<feature type="domain" description="Glycosyltransferase RgtA/B/C/D-like" evidence="9">
    <location>
        <begin position="57"/>
        <end position="155"/>
    </location>
</feature>
<dbReference type="InterPro" id="IPR038731">
    <property type="entry name" value="RgtA/B/C-like"/>
</dbReference>
<evidence type="ECO:0000256" key="6">
    <source>
        <dbReference type="ARBA" id="ARBA00022989"/>
    </source>
</evidence>
<gene>
    <name evidence="10" type="ORF">EVJ48_08620</name>
</gene>
<evidence type="ECO:0000256" key="2">
    <source>
        <dbReference type="ARBA" id="ARBA00022475"/>
    </source>
</evidence>
<organism evidence="10 11">
    <name type="scientific">Candidatus Acidulodesulfobacterium acidiphilum</name>
    <dbReference type="NCBI Taxonomy" id="2597224"/>
    <lineage>
        <taxon>Bacteria</taxon>
        <taxon>Deltaproteobacteria</taxon>
        <taxon>Candidatus Acidulodesulfobacterales</taxon>
        <taxon>Candidatus Acidulodesulfobacterium</taxon>
    </lineage>
</organism>
<feature type="transmembrane region" description="Helical" evidence="8">
    <location>
        <begin position="279"/>
        <end position="303"/>
    </location>
</feature>
<feature type="transmembrane region" description="Helical" evidence="8">
    <location>
        <begin position="230"/>
        <end position="250"/>
    </location>
</feature>
<keyword evidence="4" id="KW-0808">Transferase</keyword>
<dbReference type="GO" id="GO:0005886">
    <property type="term" value="C:plasma membrane"/>
    <property type="evidence" value="ECO:0007669"/>
    <property type="project" value="UniProtKB-SubCell"/>
</dbReference>
<feature type="domain" description="Glycosyltransferase RgtA/B/C/D-like" evidence="9">
    <location>
        <begin position="186"/>
        <end position="248"/>
    </location>
</feature>
<dbReference type="Proteomes" id="UP000322454">
    <property type="component" value="Unassembled WGS sequence"/>
</dbReference>
<feature type="non-terminal residue" evidence="10">
    <location>
        <position position="305"/>
    </location>
</feature>
<name>A0A520X8R8_9DELT</name>
<evidence type="ECO:0000256" key="1">
    <source>
        <dbReference type="ARBA" id="ARBA00004651"/>
    </source>
</evidence>
<evidence type="ECO:0000256" key="5">
    <source>
        <dbReference type="ARBA" id="ARBA00022692"/>
    </source>
</evidence>
<dbReference type="GO" id="GO:0016763">
    <property type="term" value="F:pentosyltransferase activity"/>
    <property type="evidence" value="ECO:0007669"/>
    <property type="project" value="TreeGrafter"/>
</dbReference>
<proteinExistence type="predicted"/>
<dbReference type="GO" id="GO:0009103">
    <property type="term" value="P:lipopolysaccharide biosynthetic process"/>
    <property type="evidence" value="ECO:0007669"/>
    <property type="project" value="UniProtKB-ARBA"/>
</dbReference>
<feature type="transmembrane region" description="Helical" evidence="8">
    <location>
        <begin position="85"/>
        <end position="103"/>
    </location>
</feature>
<evidence type="ECO:0000256" key="7">
    <source>
        <dbReference type="ARBA" id="ARBA00023136"/>
    </source>
</evidence>
<keyword evidence="7 8" id="KW-0472">Membrane</keyword>
<evidence type="ECO:0000256" key="8">
    <source>
        <dbReference type="SAM" id="Phobius"/>
    </source>
</evidence>
<comment type="subcellular location">
    <subcellularLocation>
        <location evidence="1">Cell membrane</location>
        <topology evidence="1">Multi-pass membrane protein</topology>
    </subcellularLocation>
</comment>
<dbReference type="Pfam" id="PF13231">
    <property type="entry name" value="PMT_2"/>
    <property type="match status" value="2"/>
</dbReference>
<dbReference type="InterPro" id="IPR050297">
    <property type="entry name" value="LipidA_mod_glycosyltrf_83"/>
</dbReference>
<sequence>MSSFIKKYNKYKYEIYLILVSLFALIVHIHLASTLNLGNDEAHYYAWSLKPSLGYLDDAPFAGWIIYLTDALFGKSQLSVRLGSVVFSFFDGFLIYYLTYILFKSKRAAFFSFLFYLAAVIFGIVLSVMMLPDAPLLFFTLLFFIFFYKAAEKNAETKGADLFYFRNEKQNLSSGSTEINKSVPFVYWLLSGIFLGLAFLSKYTAALIPPAALLYLLLSKQNRHYLKTFYPYMTLAAALLIFSPVIYWNAVHNFISFRFQLSHGFSHPTPGLPLLLAGWLGQVLVITPFIYIFLIGAFIYAIIKI</sequence>
<feature type="transmembrane region" description="Helical" evidence="8">
    <location>
        <begin position="15"/>
        <end position="33"/>
    </location>
</feature>